<dbReference type="GO" id="GO:0006164">
    <property type="term" value="P:purine nucleotide biosynthetic process"/>
    <property type="evidence" value="ECO:0007669"/>
    <property type="project" value="UniProtKB-KW"/>
</dbReference>
<keyword evidence="6 12" id="KW-0378">Hydrolase</keyword>
<dbReference type="GO" id="GO:0005829">
    <property type="term" value="C:cytosol"/>
    <property type="evidence" value="ECO:0007669"/>
    <property type="project" value="TreeGrafter"/>
</dbReference>
<dbReference type="HAMAP" id="MF_01576">
    <property type="entry name" value="THF_DHG_CYH"/>
    <property type="match status" value="1"/>
</dbReference>
<sequence length="295" mass="32319">MELLDGKKVSNQIKEEITVEVTKMRERGEKVPHLAAIIVGSDGASLTYVGSKVRSCERVGFESTLVQMPSTTSEIELLRKIEELNNDDEIDGFIVQLPLPPQIDTQKVLLAVDPDKDVDGFHPTNFGKMALDMSTFIPATPFGILELLERYKVDTKGKHTVVIGRSHIVGRPMSILMGRKGWPGNSTVTLTHSATKNITQIISQADIVISALGVPNFLKAEMVKDDAVVIDVGITRVADDTKPKGYYITGDVDFENVSKKASFITPVPGGVGPMTIAMLLKNTLLARERHRNANR</sequence>
<dbReference type="InterPro" id="IPR020630">
    <property type="entry name" value="THF_DH/CycHdrlase_cat_dom"/>
</dbReference>
<evidence type="ECO:0000256" key="9">
    <source>
        <dbReference type="ARBA" id="ARBA00023102"/>
    </source>
</evidence>
<dbReference type="InterPro" id="IPR046346">
    <property type="entry name" value="Aminoacid_DH-like_N_sf"/>
</dbReference>
<comment type="pathway">
    <text evidence="1 12">One-carbon metabolism; tetrahydrofolate interconversion.</text>
</comment>
<dbReference type="InterPro" id="IPR020867">
    <property type="entry name" value="THF_DH/CycHdrlase_CS"/>
</dbReference>
<feature type="domain" description="Tetrahydrofolate dehydrogenase/cyclohydrolase catalytic" evidence="13">
    <location>
        <begin position="4"/>
        <end position="119"/>
    </location>
</feature>
<dbReference type="GO" id="GO:0000105">
    <property type="term" value="P:L-histidine biosynthetic process"/>
    <property type="evidence" value="ECO:0007669"/>
    <property type="project" value="UniProtKB-KW"/>
</dbReference>
<dbReference type="SUPFAM" id="SSF51735">
    <property type="entry name" value="NAD(P)-binding Rossmann-fold domains"/>
    <property type="match status" value="1"/>
</dbReference>
<dbReference type="EC" id="3.5.4.9" evidence="12"/>
<dbReference type="FunFam" id="3.40.50.720:FF:000189">
    <property type="entry name" value="Bifunctional protein FolD"/>
    <property type="match status" value="1"/>
</dbReference>
<dbReference type="PRINTS" id="PR00085">
    <property type="entry name" value="THFDHDRGNASE"/>
</dbReference>
<dbReference type="PROSITE" id="PS00767">
    <property type="entry name" value="THF_DHG_CYH_2"/>
    <property type="match status" value="1"/>
</dbReference>
<evidence type="ECO:0000313" key="16">
    <source>
        <dbReference type="Proteomes" id="UP000183257"/>
    </source>
</evidence>
<keyword evidence="8 12" id="KW-0560">Oxidoreductase</keyword>
<keyword evidence="4 12" id="KW-0028">Amino-acid biosynthesis</keyword>
<dbReference type="Pfam" id="PF00763">
    <property type="entry name" value="THF_DHG_CYH"/>
    <property type="match status" value="1"/>
</dbReference>
<dbReference type="PANTHER" id="PTHR48099:SF5">
    <property type="entry name" value="C-1-TETRAHYDROFOLATE SYNTHASE, CYTOPLASMIC"/>
    <property type="match status" value="1"/>
</dbReference>
<accession>A0A1K1P2H6</accession>
<dbReference type="OrthoDB" id="9803580at2"/>
<evidence type="ECO:0000256" key="10">
    <source>
        <dbReference type="ARBA" id="ARBA00023167"/>
    </source>
</evidence>
<evidence type="ECO:0000259" key="14">
    <source>
        <dbReference type="Pfam" id="PF02882"/>
    </source>
</evidence>
<dbReference type="Proteomes" id="UP000183257">
    <property type="component" value="Unassembled WGS sequence"/>
</dbReference>
<dbReference type="CDD" id="cd01080">
    <property type="entry name" value="NAD_bind_m-THF_DH_Cyclohyd"/>
    <property type="match status" value="1"/>
</dbReference>
<dbReference type="UniPathway" id="UPA00193"/>
<dbReference type="Gene3D" id="3.40.50.10860">
    <property type="entry name" value="Leucine Dehydrogenase, chain A, domain 1"/>
    <property type="match status" value="1"/>
</dbReference>
<comment type="subunit">
    <text evidence="2 12">Homodimer.</text>
</comment>
<evidence type="ECO:0000256" key="5">
    <source>
        <dbReference type="ARBA" id="ARBA00022755"/>
    </source>
</evidence>
<evidence type="ECO:0000256" key="7">
    <source>
        <dbReference type="ARBA" id="ARBA00022857"/>
    </source>
</evidence>
<dbReference type="GO" id="GO:0035999">
    <property type="term" value="P:tetrahydrofolate interconversion"/>
    <property type="evidence" value="ECO:0007669"/>
    <property type="project" value="UniProtKB-UniRule"/>
</dbReference>
<dbReference type="EC" id="1.5.1.5" evidence="12"/>
<keyword evidence="9 12" id="KW-0368">Histidine biosynthesis</keyword>
<name>A0A1K1P2H6_9FLAO</name>
<dbReference type="STRING" id="76595.SAMN05660313_01490"/>
<keyword evidence="7 12" id="KW-0521">NADP</keyword>
<evidence type="ECO:0000256" key="8">
    <source>
        <dbReference type="ARBA" id="ARBA00023002"/>
    </source>
</evidence>
<dbReference type="FunFam" id="3.40.50.10860:FF:000005">
    <property type="entry name" value="C-1-tetrahydrofolate synthase, cytoplasmic, putative"/>
    <property type="match status" value="1"/>
</dbReference>
<keyword evidence="5 12" id="KW-0658">Purine biosynthesis</keyword>
<organism evidence="15 16">
    <name type="scientific">Cellulophaga fucicola</name>
    <dbReference type="NCBI Taxonomy" id="76595"/>
    <lineage>
        <taxon>Bacteria</taxon>
        <taxon>Pseudomonadati</taxon>
        <taxon>Bacteroidota</taxon>
        <taxon>Flavobacteriia</taxon>
        <taxon>Flavobacteriales</taxon>
        <taxon>Flavobacteriaceae</taxon>
        <taxon>Cellulophaga</taxon>
    </lineage>
</organism>
<dbReference type="Gene3D" id="3.40.50.720">
    <property type="entry name" value="NAD(P)-binding Rossmann-like Domain"/>
    <property type="match status" value="1"/>
</dbReference>
<dbReference type="AlphaFoldDB" id="A0A1K1P2H6"/>
<evidence type="ECO:0000256" key="4">
    <source>
        <dbReference type="ARBA" id="ARBA00022605"/>
    </source>
</evidence>
<keyword evidence="10 12" id="KW-0486">Methionine biosynthesis</keyword>
<evidence type="ECO:0000259" key="13">
    <source>
        <dbReference type="Pfam" id="PF00763"/>
    </source>
</evidence>
<dbReference type="PROSITE" id="PS00766">
    <property type="entry name" value="THF_DHG_CYH_1"/>
    <property type="match status" value="1"/>
</dbReference>
<gene>
    <name evidence="12" type="primary">folD</name>
    <name evidence="15" type="ORF">SAMN05660313_01490</name>
</gene>
<evidence type="ECO:0000256" key="2">
    <source>
        <dbReference type="ARBA" id="ARBA00011738"/>
    </source>
</evidence>
<dbReference type="EMBL" id="FPIY01000002">
    <property type="protein sequence ID" value="SFW40870.1"/>
    <property type="molecule type" value="Genomic_DNA"/>
</dbReference>
<dbReference type="GO" id="GO:0004477">
    <property type="term" value="F:methenyltetrahydrofolate cyclohydrolase activity"/>
    <property type="evidence" value="ECO:0007669"/>
    <property type="project" value="UniProtKB-UniRule"/>
</dbReference>
<dbReference type="PANTHER" id="PTHR48099">
    <property type="entry name" value="C-1-TETRAHYDROFOLATE SYNTHASE, CYTOPLASMIC-RELATED"/>
    <property type="match status" value="1"/>
</dbReference>
<feature type="binding site" evidence="12">
    <location>
        <position position="234"/>
    </location>
    <ligand>
        <name>NADP(+)</name>
        <dbReference type="ChEBI" id="CHEBI:58349"/>
    </ligand>
</feature>
<evidence type="ECO:0000313" key="15">
    <source>
        <dbReference type="EMBL" id="SFW40870.1"/>
    </source>
</evidence>
<evidence type="ECO:0000256" key="3">
    <source>
        <dbReference type="ARBA" id="ARBA00022563"/>
    </source>
</evidence>
<evidence type="ECO:0000256" key="6">
    <source>
        <dbReference type="ARBA" id="ARBA00022801"/>
    </source>
</evidence>
<dbReference type="GO" id="GO:0004488">
    <property type="term" value="F:methylenetetrahydrofolate dehydrogenase (NADP+) activity"/>
    <property type="evidence" value="ECO:0007669"/>
    <property type="project" value="UniProtKB-UniRule"/>
</dbReference>
<comment type="catalytic activity">
    <reaction evidence="12">
        <text>(6R)-5,10-methenyltetrahydrofolate + H2O = (6R)-10-formyltetrahydrofolate + H(+)</text>
        <dbReference type="Rhea" id="RHEA:23700"/>
        <dbReference type="ChEBI" id="CHEBI:15377"/>
        <dbReference type="ChEBI" id="CHEBI:15378"/>
        <dbReference type="ChEBI" id="CHEBI:57455"/>
        <dbReference type="ChEBI" id="CHEBI:195366"/>
        <dbReference type="EC" id="3.5.4.9"/>
    </reaction>
</comment>
<proteinExistence type="inferred from homology"/>
<evidence type="ECO:0000256" key="1">
    <source>
        <dbReference type="ARBA" id="ARBA00004777"/>
    </source>
</evidence>
<feature type="domain" description="Tetrahydrofolate dehydrogenase/cyclohydrolase NAD(P)-binding" evidence="14">
    <location>
        <begin position="138"/>
        <end position="290"/>
    </location>
</feature>
<keyword evidence="16" id="KW-1185">Reference proteome</keyword>
<comment type="function">
    <text evidence="12">Catalyzes the oxidation of 5,10-methylenetetrahydrofolate to 5,10-methenyltetrahydrofolate and then the hydrolysis of 5,10-methenyltetrahydrofolate to 10-formyltetrahydrofolate.</text>
</comment>
<comment type="caution">
    <text evidence="12">Lacks conserved residue(s) required for the propagation of feature annotation.</text>
</comment>
<dbReference type="SUPFAM" id="SSF53223">
    <property type="entry name" value="Aminoacid dehydrogenase-like, N-terminal domain"/>
    <property type="match status" value="1"/>
</dbReference>
<keyword evidence="3 12" id="KW-0554">One-carbon metabolism</keyword>
<keyword evidence="11 12" id="KW-0511">Multifunctional enzyme</keyword>
<protein>
    <recommendedName>
        <fullName evidence="12">Bifunctional protein FolD</fullName>
    </recommendedName>
    <domain>
        <recommendedName>
            <fullName evidence="12">Methylenetetrahydrofolate dehydrogenase</fullName>
            <ecNumber evidence="12">1.5.1.5</ecNumber>
        </recommendedName>
    </domain>
    <domain>
        <recommendedName>
            <fullName evidence="12">Methenyltetrahydrofolate cyclohydrolase</fullName>
            <ecNumber evidence="12">3.5.4.9</ecNumber>
        </recommendedName>
    </domain>
</protein>
<comment type="catalytic activity">
    <reaction evidence="12">
        <text>(6R)-5,10-methylene-5,6,7,8-tetrahydrofolate + NADP(+) = (6R)-5,10-methenyltetrahydrofolate + NADPH</text>
        <dbReference type="Rhea" id="RHEA:22812"/>
        <dbReference type="ChEBI" id="CHEBI:15636"/>
        <dbReference type="ChEBI" id="CHEBI:57455"/>
        <dbReference type="ChEBI" id="CHEBI:57783"/>
        <dbReference type="ChEBI" id="CHEBI:58349"/>
        <dbReference type="EC" id="1.5.1.5"/>
    </reaction>
</comment>
<dbReference type="InterPro" id="IPR000672">
    <property type="entry name" value="THF_DH/CycHdrlase"/>
</dbReference>
<evidence type="ECO:0000256" key="11">
    <source>
        <dbReference type="ARBA" id="ARBA00023268"/>
    </source>
</evidence>
<dbReference type="Pfam" id="PF02882">
    <property type="entry name" value="THF_DHG_CYH_C"/>
    <property type="match status" value="1"/>
</dbReference>
<evidence type="ECO:0000256" key="12">
    <source>
        <dbReference type="HAMAP-Rule" id="MF_01576"/>
    </source>
</evidence>
<dbReference type="InterPro" id="IPR036291">
    <property type="entry name" value="NAD(P)-bd_dom_sf"/>
</dbReference>
<reference evidence="16" key="1">
    <citation type="submission" date="2016-11" db="EMBL/GenBank/DDBJ databases">
        <authorList>
            <person name="Varghese N."/>
            <person name="Submissions S."/>
        </authorList>
    </citation>
    <scope>NUCLEOTIDE SEQUENCE [LARGE SCALE GENOMIC DNA]</scope>
    <source>
        <strain evidence="16">DSM 24786</strain>
    </source>
</reference>
<feature type="binding site" evidence="12">
    <location>
        <begin position="164"/>
        <end position="166"/>
    </location>
    <ligand>
        <name>NADP(+)</name>
        <dbReference type="ChEBI" id="CHEBI:58349"/>
    </ligand>
</feature>
<dbReference type="RefSeq" id="WP_072303164.1">
    <property type="nucleotide sequence ID" value="NZ_FPIY01000002.1"/>
</dbReference>
<comment type="similarity">
    <text evidence="12">Belongs to the tetrahydrofolate dehydrogenase/cyclohydrolase family.</text>
</comment>
<dbReference type="InterPro" id="IPR020631">
    <property type="entry name" value="THF_DH/CycHdrlase_NAD-bd_dom"/>
</dbReference>
<dbReference type="GO" id="GO:0009086">
    <property type="term" value="P:methionine biosynthetic process"/>
    <property type="evidence" value="ECO:0007669"/>
    <property type="project" value="UniProtKB-KW"/>
</dbReference>